<dbReference type="GO" id="GO:0033017">
    <property type="term" value="C:sarcoplasmic reticulum membrane"/>
    <property type="evidence" value="ECO:0007669"/>
    <property type="project" value="UniProtKB-SubCell"/>
</dbReference>
<dbReference type="GO" id="GO:0005102">
    <property type="term" value="F:signaling receptor binding"/>
    <property type="evidence" value="ECO:0007669"/>
    <property type="project" value="InterPro"/>
</dbReference>
<keyword evidence="3" id="KW-0597">Phosphoprotein</keyword>
<evidence type="ECO:0000256" key="6">
    <source>
        <dbReference type="ARBA" id="ARBA00023136"/>
    </source>
</evidence>
<evidence type="ECO:0000256" key="4">
    <source>
        <dbReference type="ARBA" id="ARBA00022692"/>
    </source>
</evidence>
<evidence type="ECO:0000256" key="1">
    <source>
        <dbReference type="ARBA" id="ARBA00004157"/>
    </source>
</evidence>
<evidence type="ECO:0000256" key="2">
    <source>
        <dbReference type="ARBA" id="ARBA00016711"/>
    </source>
</evidence>
<evidence type="ECO:0000256" key="10">
    <source>
        <dbReference type="SAM" id="Phobius"/>
    </source>
</evidence>
<gene>
    <name evidence="12" type="ORF">F2P81_023935</name>
</gene>
<evidence type="ECO:0000256" key="5">
    <source>
        <dbReference type="ARBA" id="ARBA00022989"/>
    </source>
</evidence>
<comment type="subcellular location">
    <subcellularLocation>
        <location evidence="1">Sarcoplasmic reticulum membrane</location>
        <topology evidence="1">Single-pass type II membrane protein</topology>
    </subcellularLocation>
</comment>
<evidence type="ECO:0000256" key="3">
    <source>
        <dbReference type="ARBA" id="ARBA00022553"/>
    </source>
</evidence>
<evidence type="ECO:0000256" key="7">
    <source>
        <dbReference type="ARBA" id="ARBA00023157"/>
    </source>
</evidence>
<keyword evidence="5 10" id="KW-1133">Transmembrane helix</keyword>
<keyword evidence="6 10" id="KW-0472">Membrane</keyword>
<dbReference type="AlphaFoldDB" id="A0A6A4RT04"/>
<accession>A0A6A4RT04</accession>
<sequence length="401" mass="44808">MSSQANGGAVVPSARTNQKTFLDDVILTFSSPMAWLLVVALILTWSGVAIVLFDLLDYKTLAEYTSYCDDPVCLSSGLPPPSAIAKRGLRPRGGVRPIKSSPAGVPGGVTAQEGIDWLEMIWTFAASLVAPDEEEEVMSALLEEIRHVSSEAADQLEGAGFHTDSDIQSLTRQDLHELLPGVEKLKLRKEIFEIVHKRRPIGVLLEELIKFIPHESVSAALTDNGVWVQYLQNMKDMKTLLGVHIDLLENIGKSPVDQVMYQMVVRGETFGSHRQLMHQVQTGVHKRMQLIENSQDTQIAIVFCPIRSRVLSDVDAVMTHVRGDKPFILVLMHHAFEPKITGCGYFDKNAVLVVNVFFHETKCRLLKCLENQSAVRKIQEELLKHCSHRSKDTSEWYMVEG</sequence>
<name>A0A6A4RT04_SCOMX</name>
<evidence type="ECO:0000256" key="8">
    <source>
        <dbReference type="ARBA" id="ARBA00023180"/>
    </source>
</evidence>
<organism evidence="12 13">
    <name type="scientific">Scophthalmus maximus</name>
    <name type="common">Turbot</name>
    <name type="synonym">Psetta maxima</name>
    <dbReference type="NCBI Taxonomy" id="52904"/>
    <lineage>
        <taxon>Eukaryota</taxon>
        <taxon>Metazoa</taxon>
        <taxon>Chordata</taxon>
        <taxon>Craniata</taxon>
        <taxon>Vertebrata</taxon>
        <taxon>Euteleostomi</taxon>
        <taxon>Actinopterygii</taxon>
        <taxon>Neopterygii</taxon>
        <taxon>Teleostei</taxon>
        <taxon>Neoteleostei</taxon>
        <taxon>Acanthomorphata</taxon>
        <taxon>Carangaria</taxon>
        <taxon>Pleuronectiformes</taxon>
        <taxon>Pleuronectoidei</taxon>
        <taxon>Scophthalmidae</taxon>
        <taxon>Scophthalmus</taxon>
    </lineage>
</organism>
<dbReference type="PANTHER" id="PTHR14106">
    <property type="entry name" value="TRIADIN"/>
    <property type="match status" value="1"/>
</dbReference>
<dbReference type="Pfam" id="PF05279">
    <property type="entry name" value="Asp-B-Hydro_N"/>
    <property type="match status" value="1"/>
</dbReference>
<dbReference type="PANTHER" id="PTHR14106:SF0">
    <property type="entry name" value="TRIADIN"/>
    <property type="match status" value="1"/>
</dbReference>
<dbReference type="EMBL" id="VEVO01000022">
    <property type="protein sequence ID" value="KAF0023305.1"/>
    <property type="molecule type" value="Genomic_DNA"/>
</dbReference>
<dbReference type="InterPro" id="IPR010798">
    <property type="entry name" value="Triadin"/>
</dbReference>
<reference evidence="12 13" key="1">
    <citation type="submission" date="2019-06" db="EMBL/GenBank/DDBJ databases">
        <title>Draft genomes of female and male turbot (Scophthalmus maximus).</title>
        <authorList>
            <person name="Xu H."/>
            <person name="Xu X.-W."/>
            <person name="Shao C."/>
            <person name="Chen S."/>
        </authorList>
    </citation>
    <scope>NUCLEOTIDE SEQUENCE [LARGE SCALE GENOMIC DNA]</scope>
    <source>
        <strain evidence="12">Ysfricsl-2016a</strain>
        <tissue evidence="12">Blood</tissue>
    </source>
</reference>
<keyword evidence="4 10" id="KW-0812">Transmembrane</keyword>
<dbReference type="GO" id="GO:0051282">
    <property type="term" value="P:regulation of sequestering of calcium ion"/>
    <property type="evidence" value="ECO:0007669"/>
    <property type="project" value="UniProtKB-ARBA"/>
</dbReference>
<protein>
    <recommendedName>
        <fullName evidence="2">Triadin</fullName>
    </recommendedName>
</protein>
<feature type="transmembrane region" description="Helical" evidence="10">
    <location>
        <begin position="33"/>
        <end position="56"/>
    </location>
</feature>
<dbReference type="Proteomes" id="UP000438429">
    <property type="component" value="Unassembled WGS sequence"/>
</dbReference>
<proteinExistence type="predicted"/>
<comment type="function">
    <text evidence="9">Contributes to the regulation of lumenal Ca2+ release via the sarcoplasmic reticulum calcium release channels RYR1 and RYR2, a key step in triggering skeletal and heart muscle contraction. Required for normal organization of the triad junction, where T-tubules and the sarcoplasmic reticulum terminal cisternae are in close contact. Required for normal skeletal muscle strength. Plays a role in excitation-contraction coupling in the heart and in regulating the rate of heart beats.</text>
</comment>
<evidence type="ECO:0000259" key="11">
    <source>
        <dbReference type="Pfam" id="PF05279"/>
    </source>
</evidence>
<comment type="caution">
    <text evidence="12">The sequence shown here is derived from an EMBL/GenBank/DDBJ whole genome shotgun (WGS) entry which is preliminary data.</text>
</comment>
<dbReference type="InterPro" id="IPR007943">
    <property type="entry name" value="Asp-B-hydro/Triadin_dom"/>
</dbReference>
<evidence type="ECO:0000313" key="13">
    <source>
        <dbReference type="Proteomes" id="UP000438429"/>
    </source>
</evidence>
<keyword evidence="7" id="KW-1015">Disulfide bond</keyword>
<keyword evidence="8" id="KW-0325">Glycoprotein</keyword>
<evidence type="ECO:0000313" key="12">
    <source>
        <dbReference type="EMBL" id="KAF0023305.1"/>
    </source>
</evidence>
<feature type="domain" description="Aspartyl beta-hydroxylase/Triadin" evidence="11">
    <location>
        <begin position="30"/>
        <end position="60"/>
    </location>
</feature>
<evidence type="ECO:0000256" key="9">
    <source>
        <dbReference type="ARBA" id="ARBA00046074"/>
    </source>
</evidence>